<feature type="compositionally biased region" description="Low complexity" evidence="7">
    <location>
        <begin position="143"/>
        <end position="159"/>
    </location>
</feature>
<dbReference type="Gene3D" id="3.30.200.20">
    <property type="entry name" value="Phosphorylase Kinase, domain 1"/>
    <property type="match status" value="1"/>
</dbReference>
<evidence type="ECO:0000256" key="3">
    <source>
        <dbReference type="ARBA" id="ARBA00022777"/>
    </source>
</evidence>
<dbReference type="GO" id="GO:0005634">
    <property type="term" value="C:nucleus"/>
    <property type="evidence" value="ECO:0007669"/>
    <property type="project" value="TreeGrafter"/>
</dbReference>
<gene>
    <name evidence="9" type="primary">PRKAA1</name>
    <name evidence="9" type="ORF">C6P40_001279</name>
</gene>
<dbReference type="Pfam" id="PF00069">
    <property type="entry name" value="Pkinase"/>
    <property type="match status" value="1"/>
</dbReference>
<keyword evidence="10" id="KW-1185">Reference proteome</keyword>
<reference evidence="9" key="1">
    <citation type="submission" date="2020-11" db="EMBL/GenBank/DDBJ databases">
        <title>Kefir isolates.</title>
        <authorList>
            <person name="Marcisauskas S."/>
            <person name="Kim Y."/>
            <person name="Blasche S."/>
        </authorList>
    </citation>
    <scope>NUCLEOTIDE SEQUENCE</scope>
    <source>
        <strain evidence="9">Olga-1</strain>
    </source>
</reference>
<keyword evidence="3 9" id="KW-0418">Kinase</keyword>
<comment type="similarity">
    <text evidence="5">Belongs to the protein kinase superfamily. Ser/Thr protein kinase family. GCN2 subfamily.</text>
</comment>
<dbReference type="GO" id="GO:0030447">
    <property type="term" value="P:filamentous growth"/>
    <property type="evidence" value="ECO:0007669"/>
    <property type="project" value="UniProtKB-ARBA"/>
</dbReference>
<dbReference type="InterPro" id="IPR011009">
    <property type="entry name" value="Kinase-like_dom_sf"/>
</dbReference>
<keyword evidence="1" id="KW-0808">Transferase</keyword>
<organism evidence="9 10">
    <name type="scientific">Pichia californica</name>
    <dbReference type="NCBI Taxonomy" id="460514"/>
    <lineage>
        <taxon>Eukaryota</taxon>
        <taxon>Fungi</taxon>
        <taxon>Dikarya</taxon>
        <taxon>Ascomycota</taxon>
        <taxon>Saccharomycotina</taxon>
        <taxon>Pichiomycetes</taxon>
        <taxon>Pichiales</taxon>
        <taxon>Pichiaceae</taxon>
        <taxon>Pichia</taxon>
    </lineage>
</organism>
<dbReference type="InterPro" id="IPR050339">
    <property type="entry name" value="CC_SR_Kinase"/>
</dbReference>
<dbReference type="PANTHER" id="PTHR11042:SF138">
    <property type="entry name" value="SERINE_THREONINE-PROTEIN KINASE IKS1-RELATED"/>
    <property type="match status" value="1"/>
</dbReference>
<dbReference type="InterPro" id="IPR008271">
    <property type="entry name" value="Ser/Thr_kinase_AS"/>
</dbReference>
<evidence type="ECO:0000256" key="4">
    <source>
        <dbReference type="ARBA" id="ARBA00022840"/>
    </source>
</evidence>
<dbReference type="Proteomes" id="UP000697127">
    <property type="component" value="Unassembled WGS sequence"/>
</dbReference>
<feature type="compositionally biased region" description="Low complexity" evidence="7">
    <location>
        <begin position="87"/>
        <end position="103"/>
    </location>
</feature>
<dbReference type="SMART" id="SM00220">
    <property type="entry name" value="S_TKc"/>
    <property type="match status" value="1"/>
</dbReference>
<evidence type="ECO:0000259" key="8">
    <source>
        <dbReference type="PROSITE" id="PS50011"/>
    </source>
</evidence>
<comment type="caution">
    <text evidence="9">The sequence shown here is derived from an EMBL/GenBank/DDBJ whole genome shotgun (WGS) entry which is preliminary data.</text>
</comment>
<evidence type="ECO:0000256" key="2">
    <source>
        <dbReference type="ARBA" id="ARBA00022741"/>
    </source>
</evidence>
<name>A0A9P7BGE5_9ASCO</name>
<accession>A0A9P7BGE5</accession>
<keyword evidence="4 6" id="KW-0067">ATP-binding</keyword>
<dbReference type="GO" id="GO:0004672">
    <property type="term" value="F:protein kinase activity"/>
    <property type="evidence" value="ECO:0007669"/>
    <property type="project" value="InterPro"/>
</dbReference>
<dbReference type="PROSITE" id="PS00107">
    <property type="entry name" value="PROTEIN_KINASE_ATP"/>
    <property type="match status" value="1"/>
</dbReference>
<dbReference type="PANTHER" id="PTHR11042">
    <property type="entry name" value="EUKARYOTIC TRANSLATION INITIATION FACTOR 2-ALPHA KINASE EIF2-ALPHA KINASE -RELATED"/>
    <property type="match status" value="1"/>
</dbReference>
<evidence type="ECO:0000256" key="6">
    <source>
        <dbReference type="PROSITE-ProRule" id="PRU10141"/>
    </source>
</evidence>
<dbReference type="GO" id="GO:0005524">
    <property type="term" value="F:ATP binding"/>
    <property type="evidence" value="ECO:0007669"/>
    <property type="project" value="UniProtKB-UniRule"/>
</dbReference>
<sequence>MSLVRYNTADSLEPIESNDLDNVNYNNNNNNNNNNINNNNLAVVYKNNISNEVVLYDPNSKGLRIVQLKNWINPYSDLKRKKNSRRNSINHLNSINDNNNNNIKKFSNYSRRKSNSNNSKVFVCSVCGAFNHIHNNDDDDDNNNNSNNSSDSNIESDNNNSDKDIFNALNNFFGSNNNSNYNFIRGDYFKLLTNSMNVNNQSEALLTDGNNFNSDLDSNLDYKFQTIPENLINQGYFNKFFKILSKLGSGSFGSVYKVEHDLLGLNLGIFALKKIPIGDDINNLKKILSEVKFLYDLSCNFNDNNINNNNVVKYNHVWVEIDQISIFSPKIPVVFLLFEYCDGGTLEEWVNNITNPKSTILEKKLWKKLKLNKNKNKNKNNDIDENEIIKSRYLNNLEIFKIFNDITQGLNYLHNLNILHRDLKPSNCLFKNKFDNNYNKNPIKNLKHLNKIPTLLVSDFGESIMVNSIDDENWQNNIETTGNTGTLEFVAPEIILQRRKNLNLNSKFGGFSYASDIYSLGMILYYLCFGKLPFSNSKFDPDEISKEILDFKLFNNLNKIRPIINIENNDNEFENDGLLIDWIELINKMVSKIPDDRPKTSEILNKLMLIYDKLNKMGSNQMQLINTIEDDNEINDENDDNNDTNNFEKFIVVKN</sequence>
<evidence type="ECO:0000256" key="5">
    <source>
        <dbReference type="ARBA" id="ARBA00037982"/>
    </source>
</evidence>
<dbReference type="GO" id="GO:0005737">
    <property type="term" value="C:cytoplasm"/>
    <property type="evidence" value="ECO:0007669"/>
    <property type="project" value="TreeGrafter"/>
</dbReference>
<evidence type="ECO:0000256" key="7">
    <source>
        <dbReference type="SAM" id="MobiDB-lite"/>
    </source>
</evidence>
<feature type="binding site" evidence="6">
    <location>
        <position position="273"/>
    </location>
    <ligand>
        <name>ATP</name>
        <dbReference type="ChEBI" id="CHEBI:30616"/>
    </ligand>
</feature>
<dbReference type="InterPro" id="IPR000719">
    <property type="entry name" value="Prot_kinase_dom"/>
</dbReference>
<dbReference type="EMBL" id="PUHW01000172">
    <property type="protein sequence ID" value="KAG0688203.1"/>
    <property type="molecule type" value="Genomic_DNA"/>
</dbReference>
<feature type="region of interest" description="Disordered" evidence="7">
    <location>
        <begin position="80"/>
        <end position="103"/>
    </location>
</feature>
<evidence type="ECO:0000256" key="1">
    <source>
        <dbReference type="ARBA" id="ARBA00022679"/>
    </source>
</evidence>
<dbReference type="PROSITE" id="PS50011">
    <property type="entry name" value="PROTEIN_KINASE_DOM"/>
    <property type="match status" value="1"/>
</dbReference>
<dbReference type="SUPFAM" id="SSF56112">
    <property type="entry name" value="Protein kinase-like (PK-like)"/>
    <property type="match status" value="1"/>
</dbReference>
<feature type="non-terminal residue" evidence="9">
    <location>
        <position position="655"/>
    </location>
</feature>
<protein>
    <submittedName>
        <fullName evidence="9">Serine threonine-protein kinase</fullName>
    </submittedName>
</protein>
<proteinExistence type="inferred from homology"/>
<dbReference type="InterPro" id="IPR017441">
    <property type="entry name" value="Protein_kinase_ATP_BS"/>
</dbReference>
<dbReference type="Gene3D" id="1.10.510.10">
    <property type="entry name" value="Transferase(Phosphotransferase) domain 1"/>
    <property type="match status" value="1"/>
</dbReference>
<keyword evidence="2 6" id="KW-0547">Nucleotide-binding</keyword>
<evidence type="ECO:0000313" key="9">
    <source>
        <dbReference type="EMBL" id="KAG0688203.1"/>
    </source>
</evidence>
<dbReference type="AlphaFoldDB" id="A0A9P7BGE5"/>
<evidence type="ECO:0000313" key="10">
    <source>
        <dbReference type="Proteomes" id="UP000697127"/>
    </source>
</evidence>
<dbReference type="PROSITE" id="PS00108">
    <property type="entry name" value="PROTEIN_KINASE_ST"/>
    <property type="match status" value="1"/>
</dbReference>
<feature type="region of interest" description="Disordered" evidence="7">
    <location>
        <begin position="135"/>
        <end position="159"/>
    </location>
</feature>
<feature type="domain" description="Protein kinase" evidence="8">
    <location>
        <begin position="241"/>
        <end position="609"/>
    </location>
</feature>